<evidence type="ECO:0000259" key="5">
    <source>
        <dbReference type="Pfam" id="PF13966"/>
    </source>
</evidence>
<protein>
    <recommendedName>
        <fullName evidence="3">Sulfotransferase</fullName>
        <ecNumber evidence="3">2.8.2.-</ecNumber>
    </recommendedName>
</protein>
<evidence type="ECO:0000313" key="7">
    <source>
        <dbReference type="Proteomes" id="UP000596660"/>
    </source>
</evidence>
<reference evidence="6" key="2">
    <citation type="submission" date="2021-03" db="UniProtKB">
        <authorList>
            <consortium name="EnsemblPlants"/>
        </authorList>
    </citation>
    <scope>IDENTIFICATION</scope>
</reference>
<dbReference type="Gene3D" id="3.40.50.300">
    <property type="entry name" value="P-loop containing nucleotide triphosphate hydrolases"/>
    <property type="match status" value="1"/>
</dbReference>
<dbReference type="InterPro" id="IPR026960">
    <property type="entry name" value="RVT-Znf"/>
</dbReference>
<dbReference type="Gramene" id="AUR62032577-RA">
    <property type="protein sequence ID" value="AUR62032577-RA:cds"/>
    <property type="gene ID" value="AUR62032577"/>
</dbReference>
<dbReference type="Pfam" id="PF00685">
    <property type="entry name" value="Sulfotransfer_1"/>
    <property type="match status" value="1"/>
</dbReference>
<reference evidence="6" key="1">
    <citation type="journal article" date="2017" name="Nature">
        <title>The genome of Chenopodium quinoa.</title>
        <authorList>
            <person name="Jarvis D.E."/>
            <person name="Ho Y.S."/>
            <person name="Lightfoot D.J."/>
            <person name="Schmoeckel S.M."/>
            <person name="Li B."/>
            <person name="Borm T.J.A."/>
            <person name="Ohyanagi H."/>
            <person name="Mineta K."/>
            <person name="Michell C.T."/>
            <person name="Saber N."/>
            <person name="Kharbatia N.M."/>
            <person name="Rupper R.R."/>
            <person name="Sharp A.R."/>
            <person name="Dally N."/>
            <person name="Boughton B.A."/>
            <person name="Woo Y.H."/>
            <person name="Gao G."/>
            <person name="Schijlen E.G.W.M."/>
            <person name="Guo X."/>
            <person name="Momin A.A."/>
            <person name="Negrao S."/>
            <person name="Al-Babili S."/>
            <person name="Gehring C."/>
            <person name="Roessner U."/>
            <person name="Jung C."/>
            <person name="Murphy K."/>
            <person name="Arold S.T."/>
            <person name="Gojobori T."/>
            <person name="van der Linden C.G."/>
            <person name="van Loo E.N."/>
            <person name="Jellen E.N."/>
            <person name="Maughan P.J."/>
            <person name="Tester M."/>
        </authorList>
    </citation>
    <scope>NUCLEOTIDE SEQUENCE [LARGE SCALE GENOMIC DNA]</scope>
    <source>
        <strain evidence="6">cv. PI 614886</strain>
    </source>
</reference>
<dbReference type="Pfam" id="PF13966">
    <property type="entry name" value="zf-RVT"/>
    <property type="match status" value="1"/>
</dbReference>
<dbReference type="GO" id="GO:0008146">
    <property type="term" value="F:sulfotransferase activity"/>
    <property type="evidence" value="ECO:0007669"/>
    <property type="project" value="InterPro"/>
</dbReference>
<dbReference type="InterPro" id="IPR000863">
    <property type="entry name" value="Sulfotransferase_dom"/>
</dbReference>
<feature type="domain" description="Sulfotransferase" evidence="4">
    <location>
        <begin position="346"/>
        <end position="420"/>
    </location>
</feature>
<organism evidence="6 7">
    <name type="scientific">Chenopodium quinoa</name>
    <name type="common">Quinoa</name>
    <dbReference type="NCBI Taxonomy" id="63459"/>
    <lineage>
        <taxon>Eukaryota</taxon>
        <taxon>Viridiplantae</taxon>
        <taxon>Streptophyta</taxon>
        <taxon>Embryophyta</taxon>
        <taxon>Tracheophyta</taxon>
        <taxon>Spermatophyta</taxon>
        <taxon>Magnoliopsida</taxon>
        <taxon>eudicotyledons</taxon>
        <taxon>Gunneridae</taxon>
        <taxon>Pentapetalae</taxon>
        <taxon>Caryophyllales</taxon>
        <taxon>Chenopodiaceae</taxon>
        <taxon>Chenopodioideae</taxon>
        <taxon>Atripliceae</taxon>
        <taxon>Chenopodium</taxon>
    </lineage>
</organism>
<accession>A0A803MMS6</accession>
<evidence type="ECO:0000256" key="1">
    <source>
        <dbReference type="ARBA" id="ARBA00005771"/>
    </source>
</evidence>
<proteinExistence type="inferred from homology"/>
<evidence type="ECO:0000256" key="3">
    <source>
        <dbReference type="RuleBase" id="RU361155"/>
    </source>
</evidence>
<dbReference type="EC" id="2.8.2.-" evidence="3"/>
<dbReference type="EnsemblPlants" id="AUR62032577-RA">
    <property type="protein sequence ID" value="AUR62032577-RA:cds"/>
    <property type="gene ID" value="AUR62032577"/>
</dbReference>
<sequence length="481" mass="53415">MGKLMSNKKSLVFTQKPTNSASTTTITDVRRDDLVLVDSQSVKSDLACANMKEGIGLSLEQNVGRSDAQCLKLVNVGGEGVSGSDGEGRLVELNKAGSSKGVGSAMSRNISSQKEEGECFANIFNSSHSGEGTNVEVGSGVVPFVFEAGDFSADMRVSELFLPGSACWNFDKVQQVFLPFEYDRIVSIPLSSRSEETATSAHAHSIWKRIWQLQALPRVKVFAWRACQNALPTRRNISFRIKGYDLECCICERDFETTIHALRDCKLARDVCKNSRFAHVAFSRTSNVVDWWDGCLGEFDDDDAASIITLCWAIWGARNSWIMEGVVPIQRMLLAMRRRLTANGDDHVLGYWKEIIQNPNKVLFMEYEGLKEDTKANVKKLAEFVGYSFSKEEENNGIIDDIIKLCSLESLKEMEVNKSAMAMLLMAFVAVSATRPLVADEIPAPGTHRKLVLLFVRFHRKLVEASGYVYADDTYDAPGGY</sequence>
<dbReference type="InterPro" id="IPR027417">
    <property type="entry name" value="P-loop_NTPase"/>
</dbReference>
<keyword evidence="2 3" id="KW-0808">Transferase</keyword>
<comment type="similarity">
    <text evidence="1 3">Belongs to the sulfotransferase 1 family.</text>
</comment>
<keyword evidence="7" id="KW-1185">Reference proteome</keyword>
<evidence type="ECO:0000256" key="2">
    <source>
        <dbReference type="ARBA" id="ARBA00022679"/>
    </source>
</evidence>
<dbReference type="Proteomes" id="UP000596660">
    <property type="component" value="Unplaced"/>
</dbReference>
<dbReference type="PANTHER" id="PTHR11783">
    <property type="entry name" value="SULFOTRANSFERASE SULT"/>
    <property type="match status" value="1"/>
</dbReference>
<dbReference type="AlphaFoldDB" id="A0A803MMS6"/>
<name>A0A803MMS6_CHEQI</name>
<dbReference type="SUPFAM" id="SSF52540">
    <property type="entry name" value="P-loop containing nucleoside triphosphate hydrolases"/>
    <property type="match status" value="1"/>
</dbReference>
<evidence type="ECO:0000313" key="6">
    <source>
        <dbReference type="EnsemblPlants" id="AUR62032577-RA:cds"/>
    </source>
</evidence>
<evidence type="ECO:0000259" key="4">
    <source>
        <dbReference type="Pfam" id="PF00685"/>
    </source>
</evidence>
<feature type="domain" description="Reverse transcriptase zinc-binding" evidence="5">
    <location>
        <begin position="201"/>
        <end position="270"/>
    </location>
</feature>